<proteinExistence type="predicted"/>
<evidence type="ECO:0000313" key="2">
    <source>
        <dbReference type="EMBL" id="PGH18964.1"/>
    </source>
</evidence>
<name>A0A2B7Y4C5_POLH7</name>
<feature type="coiled-coil region" evidence="1">
    <location>
        <begin position="428"/>
        <end position="455"/>
    </location>
</feature>
<dbReference type="OrthoDB" id="10016792at2759"/>
<keyword evidence="1" id="KW-0175">Coiled coil</keyword>
<keyword evidence="3" id="KW-1185">Reference proteome</keyword>
<dbReference type="PANTHER" id="PTHR34714:SF2">
    <property type="entry name" value="EGF-LIKE DOMAIN-CONTAINING PROTEIN"/>
    <property type="match status" value="1"/>
</dbReference>
<gene>
    <name evidence="2" type="ORF">AJ80_04291</name>
</gene>
<dbReference type="PANTHER" id="PTHR34714">
    <property type="entry name" value="EGF-LIKE DOMAIN-CONTAINING PROTEIN"/>
    <property type="match status" value="1"/>
</dbReference>
<reference evidence="2 3" key="1">
    <citation type="submission" date="2017-10" db="EMBL/GenBank/DDBJ databases">
        <title>Comparative genomics in systemic dimorphic fungi from Ajellomycetaceae.</title>
        <authorList>
            <person name="Munoz J.F."/>
            <person name="Mcewen J.G."/>
            <person name="Clay O.K."/>
            <person name="Cuomo C.A."/>
        </authorList>
    </citation>
    <scope>NUCLEOTIDE SEQUENCE [LARGE SCALE GENOMIC DNA]</scope>
    <source>
        <strain evidence="2 3">UAMH7299</strain>
    </source>
</reference>
<sequence>MQKSTVDTCLILSSGTYTLSADAFDSWNDTYIFTDRCIWSSYSTTAKNLHLHTAVFTVVTPGATIKSVGEPGKDNDFETATTADGHSGYKISFSSSHWRPKLPLSFSVRGGDGANGWDGFVVSRNGGKGGDGGPGGTISLFYSDTYQLVNGAAGDWYFEKDQEKEKTKVKAWLEYCQLMIHYPQTLVASIDQLAAGYETMSASNAATELKNLTDSISDESVSFRNKIGITRAGGLYGHGGSGTPNEGPNGIDGKSGLSSISEMYDKTISQSTEILFHPDQITMSLRESENDYFLGDKDSLPRCASSLEMLIDRLSFLPSLKSTDPLYQAYQKDEGKLFVLRSGSDVPTSITSMNRTLDKAKTYLHQLSLKLDFYGHDATWVPRGSYDFYNGQLDKLLTGFKDIESNFLHYREAATTQAEKRSTIIASKATAQAAIDHAKSDIENLKGRMENAAKMIQDLPSDFKRQREALIKSINEAGSKIDQTKFHVSLPDFLQAASQFAFSPGKIMGGIQIASLITTGVTEVQDDNDVHVQKSYLVHKIVAIAASVEGLKEGLSAGSGDGTLTIDDPGATKLVMEENGLMALVNQYRGLLGDADVKNIKDRFDKYISTILLRNNNVIRYNSALALLLQSRQVVATQKQQLALINRKAVKDIDPDLPVLAVFIEQAFFDTAAQVLQTLYLTQRALAFWTLQPPVSNLYTLRQGGFIRPLDQSPSLYSSLVSARDATLTAYANALENSSDQTQKFGEEIPLKLELSSDEISDLQTGAYITIPPADSTTTSDDSPFADYAEVRLSRVRFYVKGATTTNDLLHVTLEHMGDEMFIDVNDGKHIFIHNALHFKFVYHLKTGAIQVDGDMKGVVKDELALPGPFAQWRVMVNDSYNQGLDMSGVSKAWFEFAGWSKSFG</sequence>
<dbReference type="STRING" id="1447883.A0A2B7Y4C5"/>
<dbReference type="EMBL" id="PDNA01000053">
    <property type="protein sequence ID" value="PGH18964.1"/>
    <property type="molecule type" value="Genomic_DNA"/>
</dbReference>
<evidence type="ECO:0000256" key="1">
    <source>
        <dbReference type="SAM" id="Coils"/>
    </source>
</evidence>
<dbReference type="AlphaFoldDB" id="A0A2B7Y4C5"/>
<evidence type="ECO:0000313" key="3">
    <source>
        <dbReference type="Proteomes" id="UP000224634"/>
    </source>
</evidence>
<comment type="caution">
    <text evidence="2">The sequence shown here is derived from an EMBL/GenBank/DDBJ whole genome shotgun (WGS) entry which is preliminary data.</text>
</comment>
<protein>
    <submittedName>
        <fullName evidence="2">Uncharacterized protein</fullName>
    </submittedName>
</protein>
<dbReference type="Proteomes" id="UP000224634">
    <property type="component" value="Unassembled WGS sequence"/>
</dbReference>
<organism evidence="2 3">
    <name type="scientific">Polytolypa hystricis (strain UAMH7299)</name>
    <dbReference type="NCBI Taxonomy" id="1447883"/>
    <lineage>
        <taxon>Eukaryota</taxon>
        <taxon>Fungi</taxon>
        <taxon>Dikarya</taxon>
        <taxon>Ascomycota</taxon>
        <taxon>Pezizomycotina</taxon>
        <taxon>Eurotiomycetes</taxon>
        <taxon>Eurotiomycetidae</taxon>
        <taxon>Onygenales</taxon>
        <taxon>Onygenales incertae sedis</taxon>
        <taxon>Polytolypa</taxon>
    </lineage>
</organism>
<accession>A0A2B7Y4C5</accession>